<dbReference type="InterPro" id="IPR009291">
    <property type="entry name" value="Vps62"/>
</dbReference>
<dbReference type="PANTHER" id="PTHR48174:SF5">
    <property type="entry name" value="VACUOLAR PROTEIN SORTING-ASSOCIATED PROTEIN 62"/>
    <property type="match status" value="1"/>
</dbReference>
<dbReference type="Pfam" id="PF06101">
    <property type="entry name" value="Vps62"/>
    <property type="match status" value="1"/>
</dbReference>
<evidence type="ECO:0000313" key="1">
    <source>
        <dbReference type="EMBL" id="KAF2272703.1"/>
    </source>
</evidence>
<proteinExistence type="predicted"/>
<dbReference type="OrthoDB" id="188042at2759"/>
<dbReference type="EMBL" id="ML986518">
    <property type="protein sequence ID" value="KAF2272703.1"/>
    <property type="molecule type" value="Genomic_DNA"/>
</dbReference>
<dbReference type="AlphaFoldDB" id="A0A6A6J951"/>
<protein>
    <recommendedName>
        <fullName evidence="3">Vacuolar protein sorting-associated protein 62</fullName>
    </recommendedName>
</protein>
<gene>
    <name evidence="1" type="ORF">EI97DRAFT_425984</name>
</gene>
<keyword evidence="2" id="KW-1185">Reference proteome</keyword>
<dbReference type="RefSeq" id="XP_033650242.1">
    <property type="nucleotide sequence ID" value="XM_033797173.1"/>
</dbReference>
<dbReference type="Proteomes" id="UP000800097">
    <property type="component" value="Unassembled WGS sequence"/>
</dbReference>
<organism evidence="1 2">
    <name type="scientific">Westerdykella ornata</name>
    <dbReference type="NCBI Taxonomy" id="318751"/>
    <lineage>
        <taxon>Eukaryota</taxon>
        <taxon>Fungi</taxon>
        <taxon>Dikarya</taxon>
        <taxon>Ascomycota</taxon>
        <taxon>Pezizomycotina</taxon>
        <taxon>Dothideomycetes</taxon>
        <taxon>Pleosporomycetidae</taxon>
        <taxon>Pleosporales</taxon>
        <taxon>Sporormiaceae</taxon>
        <taxon>Westerdykella</taxon>
    </lineage>
</organism>
<dbReference type="PANTHER" id="PTHR48174">
    <property type="entry name" value="DUF946 FAMILY PROTEIN"/>
    <property type="match status" value="1"/>
</dbReference>
<evidence type="ECO:0000313" key="2">
    <source>
        <dbReference type="Proteomes" id="UP000800097"/>
    </source>
</evidence>
<evidence type="ECO:0008006" key="3">
    <source>
        <dbReference type="Google" id="ProtNLM"/>
    </source>
</evidence>
<accession>A0A6A6J951</accession>
<sequence length="346" mass="39645">MSSNVPPHIRNLIDHTPIVYLDEHEQYFPCSIRDFLNYVTPFHHEKPIKDAEHLNLTLNNLDALNAFGDQGRDIFLTSRDDPSKYPSWLHGCRPSKEGASACVVPIVLVDKIVQDDAKNDVRVTDMFSFYFYNFNAGPRLPSDPSRFFGDHVGDLEYTMIRFEADKPKMVYLSRHASGTLYDYDSLEKQGIRPVVFAGRGTHALYGIEGNHQYIMPDDEKTEILDYTSRGIFWDPSHNLVIYSFDMETGDFRAIHPADAPTSWLKFNGFWGDQEYGREDPRQGTVCKQSRWGDGPDFISRKNLGRIDVSQHDITESLANFSEPCEHPSNCLRAEKPFVLVKQPWGT</sequence>
<name>A0A6A6J951_WESOR</name>
<reference evidence="1" key="1">
    <citation type="journal article" date="2020" name="Stud. Mycol.">
        <title>101 Dothideomycetes genomes: a test case for predicting lifestyles and emergence of pathogens.</title>
        <authorList>
            <person name="Haridas S."/>
            <person name="Albert R."/>
            <person name="Binder M."/>
            <person name="Bloem J."/>
            <person name="Labutti K."/>
            <person name="Salamov A."/>
            <person name="Andreopoulos B."/>
            <person name="Baker S."/>
            <person name="Barry K."/>
            <person name="Bills G."/>
            <person name="Bluhm B."/>
            <person name="Cannon C."/>
            <person name="Castanera R."/>
            <person name="Culley D."/>
            <person name="Daum C."/>
            <person name="Ezra D."/>
            <person name="Gonzalez J."/>
            <person name="Henrissat B."/>
            <person name="Kuo A."/>
            <person name="Liang C."/>
            <person name="Lipzen A."/>
            <person name="Lutzoni F."/>
            <person name="Magnuson J."/>
            <person name="Mondo S."/>
            <person name="Nolan M."/>
            <person name="Ohm R."/>
            <person name="Pangilinan J."/>
            <person name="Park H.-J."/>
            <person name="Ramirez L."/>
            <person name="Alfaro M."/>
            <person name="Sun H."/>
            <person name="Tritt A."/>
            <person name="Yoshinaga Y."/>
            <person name="Zwiers L.-H."/>
            <person name="Turgeon B."/>
            <person name="Goodwin S."/>
            <person name="Spatafora J."/>
            <person name="Crous P."/>
            <person name="Grigoriev I."/>
        </authorList>
    </citation>
    <scope>NUCLEOTIDE SEQUENCE</scope>
    <source>
        <strain evidence="1">CBS 379.55</strain>
    </source>
</reference>
<dbReference type="GeneID" id="54550348"/>